<dbReference type="PANTHER" id="PTHR39207:SF1">
    <property type="entry name" value="ALPHA-GLUCURONIDASE A"/>
    <property type="match status" value="1"/>
</dbReference>
<evidence type="ECO:0000313" key="5">
    <source>
        <dbReference type="EMBL" id="PJJ85065.1"/>
    </source>
</evidence>
<feature type="signal peptide" evidence="2">
    <location>
        <begin position="1"/>
        <end position="26"/>
    </location>
</feature>
<comment type="caution">
    <text evidence="5">The sequence shown here is derived from an EMBL/GenBank/DDBJ whole genome shotgun (WGS) entry which is preliminary data.</text>
</comment>
<keyword evidence="6" id="KW-1185">Reference proteome</keyword>
<dbReference type="GO" id="GO:0033939">
    <property type="term" value="F:xylan alpha-1,2-glucuronosidase activity"/>
    <property type="evidence" value="ECO:0007669"/>
    <property type="project" value="TreeGrafter"/>
</dbReference>
<proteinExistence type="predicted"/>
<accession>A0A2H9VW71</accession>
<feature type="domain" description="Glycosyl hydrolase family 67 C-terminal" evidence="3">
    <location>
        <begin position="435"/>
        <end position="667"/>
    </location>
</feature>
<dbReference type="SUPFAM" id="SSF51445">
    <property type="entry name" value="(Trans)glycosidases"/>
    <property type="match status" value="1"/>
</dbReference>
<dbReference type="RefSeq" id="WP_211290049.1">
    <property type="nucleotide sequence ID" value="NZ_PGFJ01000001.1"/>
</dbReference>
<dbReference type="GO" id="GO:0045493">
    <property type="term" value="P:xylan catabolic process"/>
    <property type="evidence" value="ECO:0007669"/>
    <property type="project" value="InterPro"/>
</dbReference>
<evidence type="ECO:0000256" key="2">
    <source>
        <dbReference type="SAM" id="SignalP"/>
    </source>
</evidence>
<dbReference type="SUPFAM" id="SSF55545">
    <property type="entry name" value="beta-N-acetylhexosaminidase-like domain"/>
    <property type="match status" value="1"/>
</dbReference>
<dbReference type="Gene3D" id="3.90.1330.10">
    <property type="entry name" value="Alpha-glucuronidase, C-terminal domain"/>
    <property type="match status" value="1"/>
</dbReference>
<dbReference type="InterPro" id="IPR011100">
    <property type="entry name" value="Glyco_hydro_67_cat"/>
</dbReference>
<dbReference type="Pfam" id="PF07477">
    <property type="entry name" value="Glyco_hydro_67C"/>
    <property type="match status" value="1"/>
</dbReference>
<evidence type="ECO:0000256" key="1">
    <source>
        <dbReference type="ARBA" id="ARBA00022801"/>
    </source>
</evidence>
<dbReference type="Proteomes" id="UP000242687">
    <property type="component" value="Unassembled WGS sequence"/>
</dbReference>
<organism evidence="5 6">
    <name type="scientific">Mucilaginibacter auburnensis</name>
    <dbReference type="NCBI Taxonomy" id="1457233"/>
    <lineage>
        <taxon>Bacteria</taxon>
        <taxon>Pseudomonadati</taxon>
        <taxon>Bacteroidota</taxon>
        <taxon>Sphingobacteriia</taxon>
        <taxon>Sphingobacteriales</taxon>
        <taxon>Sphingobacteriaceae</taxon>
        <taxon>Mucilaginibacter</taxon>
    </lineage>
</organism>
<dbReference type="InterPro" id="IPR017853">
    <property type="entry name" value="GH"/>
</dbReference>
<dbReference type="InterPro" id="IPR011099">
    <property type="entry name" value="Glyco_hydro_67_C"/>
</dbReference>
<reference evidence="5 6" key="1">
    <citation type="submission" date="2017-11" db="EMBL/GenBank/DDBJ databases">
        <title>Genomic Encyclopedia of Archaeal and Bacterial Type Strains, Phase II (KMG-II): From Individual Species to Whole Genera.</title>
        <authorList>
            <person name="Goeker M."/>
        </authorList>
    </citation>
    <scope>NUCLEOTIDE SEQUENCE [LARGE SCALE GENOMIC DNA]</scope>
    <source>
        <strain evidence="5 6">DSM 28175</strain>
    </source>
</reference>
<feature type="domain" description="Glycosyl hydrolase family 67 catalytic" evidence="4">
    <location>
        <begin position="114"/>
        <end position="434"/>
    </location>
</feature>
<dbReference type="PANTHER" id="PTHR39207">
    <property type="entry name" value="ALPHA-GLUCURONIDASE A"/>
    <property type="match status" value="1"/>
</dbReference>
<evidence type="ECO:0000259" key="3">
    <source>
        <dbReference type="Pfam" id="PF07477"/>
    </source>
</evidence>
<protein>
    <submittedName>
        <fullName evidence="5">Alpha-glucuronidase</fullName>
    </submittedName>
</protein>
<dbReference type="GO" id="GO:0005576">
    <property type="term" value="C:extracellular region"/>
    <property type="evidence" value="ECO:0007669"/>
    <property type="project" value="InterPro"/>
</dbReference>
<dbReference type="InterPro" id="IPR037054">
    <property type="entry name" value="A-glucoronidase_C_sf"/>
</dbReference>
<dbReference type="Gene3D" id="3.20.20.80">
    <property type="entry name" value="Glycosidases"/>
    <property type="match status" value="1"/>
</dbReference>
<dbReference type="GO" id="GO:0046559">
    <property type="term" value="F:alpha-glucuronidase activity"/>
    <property type="evidence" value="ECO:0007669"/>
    <property type="project" value="InterPro"/>
</dbReference>
<evidence type="ECO:0000259" key="4">
    <source>
        <dbReference type="Pfam" id="PF07488"/>
    </source>
</evidence>
<dbReference type="AlphaFoldDB" id="A0A2H9VW71"/>
<sequence>MKMITKASKKLIWACAFVSLALCAKADDGHNLWLRPVNAKAVKVTGANPKSATLAIAKKEIEQAWLGTAGATVKLKLVKDPTLKADGFKIAGNTVSATTESGILYGVYEMLRRQQTGNISNVVSNPSYQIRILNHWDNLNGSIERGYAGNSIFWRAGDNAFTVTDADKKRWEEYARANASIGINASVLNNVNASPNMLGEKELARMKAIAAVLRPYGIKTYLAINFASPMRLGGLKTADPLDPEVIKWWKAKVAEVYKLVPDFGGFLVKANSEGQPGPQDFKRTHADGANMLADALKPYKGIVMWRAFVYNAEEKDRAKQAYLEFMPFDGKFRDNVIIQVKNGPIDFQPREPFSPLFGAMKKTPVMPELQITQEYLGHAEQLAFLATMWEELYKSDTYQEGKNSTVARVTDGSIFPQKYTAVAGVSNVGLDTNWTGHDFAQANWYAFGRLAWNNQLKSEDIANEWIKLTFAPTIENKDWNKGFYEPVKKMMLDSREVVVNYSMPLGLHHIFAGNHHYGPGAWYAPRGTRKDWTPPYYHQADENGIGFDRTKTGTDAVDQYHEPLSSEFNNVATTPEIYLLYFHHLSWDYKLKNGQTLWDALCNHWNTGVNQVRQFQVTWDKVQPYVDAERFTRVQEKLRRQTRDAQFWKDANLLYFQQFSKRPFPDNVERPINNLNYYITTDPLSMKPVQQRR</sequence>
<evidence type="ECO:0000313" key="6">
    <source>
        <dbReference type="Proteomes" id="UP000242687"/>
    </source>
</evidence>
<dbReference type="EMBL" id="PGFJ01000001">
    <property type="protein sequence ID" value="PJJ85065.1"/>
    <property type="molecule type" value="Genomic_DNA"/>
</dbReference>
<dbReference type="Pfam" id="PF07488">
    <property type="entry name" value="Glyco_hydro_67M"/>
    <property type="match status" value="1"/>
</dbReference>
<gene>
    <name evidence="5" type="ORF">CLV57_2092</name>
</gene>
<keyword evidence="2" id="KW-0732">Signal</keyword>
<dbReference type="Gene3D" id="3.30.379.10">
    <property type="entry name" value="Chitobiase/beta-hexosaminidase domain 2-like"/>
    <property type="match status" value="1"/>
</dbReference>
<feature type="chain" id="PRO_5014133229" evidence="2">
    <location>
        <begin position="27"/>
        <end position="693"/>
    </location>
</feature>
<name>A0A2H9VW71_9SPHI</name>
<dbReference type="InterPro" id="IPR029018">
    <property type="entry name" value="Hex-like_dom2"/>
</dbReference>
<keyword evidence="1" id="KW-0378">Hydrolase</keyword>